<evidence type="ECO:0000313" key="3">
    <source>
        <dbReference type="Proteomes" id="UP000475117"/>
    </source>
</evidence>
<reference evidence="2 3" key="1">
    <citation type="submission" date="2020-12" db="EMBL/GenBank/DDBJ databases">
        <title>Sulforoseuscoccus oceanibium gen. nov., sp. nov., a representative of the phylum Verrucomicrobia with special cytoplasmic membrane, and proposal of Sulforoseuscoccusaceae fam. nov.</title>
        <authorList>
            <person name="Xi F."/>
        </authorList>
    </citation>
    <scope>NUCLEOTIDE SEQUENCE [LARGE SCALE GENOMIC DNA]</scope>
    <source>
        <strain evidence="2 3">T37</strain>
    </source>
</reference>
<accession>A0A7T7JBU0</accession>
<dbReference type="AlphaFoldDB" id="A0A7T7JBU0"/>
<keyword evidence="3" id="KW-1185">Reference proteome</keyword>
<organism evidence="2 3">
    <name type="scientific">Sulfuriroseicoccus oceanibius</name>
    <dbReference type="NCBI Taxonomy" id="2707525"/>
    <lineage>
        <taxon>Bacteria</taxon>
        <taxon>Pseudomonadati</taxon>
        <taxon>Verrucomicrobiota</taxon>
        <taxon>Verrucomicrobiia</taxon>
        <taxon>Verrucomicrobiales</taxon>
        <taxon>Verrucomicrobiaceae</taxon>
        <taxon>Sulfuriroseicoccus</taxon>
    </lineage>
</organism>
<dbReference type="KEGG" id="soa:G3M56_012030"/>
<evidence type="ECO:0000313" key="2">
    <source>
        <dbReference type="EMBL" id="QQL44603.1"/>
    </source>
</evidence>
<name>A0A7T7JBU0_9BACT</name>
<protein>
    <submittedName>
        <fullName evidence="2">Uncharacterized protein</fullName>
    </submittedName>
</protein>
<gene>
    <name evidence="2" type="ORF">G3M56_012030</name>
</gene>
<evidence type="ECO:0000256" key="1">
    <source>
        <dbReference type="SAM" id="MobiDB-lite"/>
    </source>
</evidence>
<dbReference type="Proteomes" id="UP000475117">
    <property type="component" value="Chromosome"/>
</dbReference>
<sequence length="183" mass="20768">MSLHASGNSELTVIEREIRQVIDKSDWEISRDPSGLTLIRRGVTLMNPKSAAFSGPDEDIWLKYSFKSDYRITITVGPKITEDDYRELTRMRNHWRGVRGSVIPESLDRNAPGPIQLPKHHIGWVAVYVDGTDDQYEVRPASIVATRGRIMQLLERTCQEYEQKPEQDGAANRVNAGDCSQDL</sequence>
<dbReference type="EMBL" id="CP066776">
    <property type="protein sequence ID" value="QQL44603.1"/>
    <property type="molecule type" value="Genomic_DNA"/>
</dbReference>
<proteinExistence type="predicted"/>
<dbReference type="RefSeq" id="WP_164365754.1">
    <property type="nucleotide sequence ID" value="NZ_CP066776.1"/>
</dbReference>
<feature type="region of interest" description="Disordered" evidence="1">
    <location>
        <begin position="162"/>
        <end position="183"/>
    </location>
</feature>